<evidence type="ECO:0000256" key="1">
    <source>
        <dbReference type="ARBA" id="ARBA00006484"/>
    </source>
</evidence>
<dbReference type="PANTHER" id="PTHR43180:SF10">
    <property type="entry name" value="NAD(P)-BINDING PROTEIN"/>
    <property type="match status" value="1"/>
</dbReference>
<dbReference type="InterPro" id="IPR036291">
    <property type="entry name" value="NAD(P)-bd_dom_sf"/>
</dbReference>
<comment type="similarity">
    <text evidence="1">Belongs to the short-chain dehydrogenases/reductases (SDR) family.</text>
</comment>
<evidence type="ECO:0000313" key="4">
    <source>
        <dbReference type="Proteomes" id="UP001444661"/>
    </source>
</evidence>
<gene>
    <name evidence="3" type="ORF">PG993_010881</name>
</gene>
<dbReference type="PRINTS" id="PR00081">
    <property type="entry name" value="GDHRDH"/>
</dbReference>
<name>A0ABR1SCQ2_9PEZI</name>
<evidence type="ECO:0000256" key="2">
    <source>
        <dbReference type="ARBA" id="ARBA00023002"/>
    </source>
</evidence>
<keyword evidence="4" id="KW-1185">Reference proteome</keyword>
<dbReference type="Gene3D" id="3.40.50.720">
    <property type="entry name" value="NAD(P)-binding Rossmann-like Domain"/>
    <property type="match status" value="1"/>
</dbReference>
<accession>A0ABR1SCQ2</accession>
<dbReference type="Pfam" id="PF00106">
    <property type="entry name" value="adh_short"/>
    <property type="match status" value="1"/>
</dbReference>
<evidence type="ECO:0000313" key="3">
    <source>
        <dbReference type="EMBL" id="KAK8029590.1"/>
    </source>
</evidence>
<proteinExistence type="inferred from homology"/>
<dbReference type="Proteomes" id="UP001444661">
    <property type="component" value="Unassembled WGS sequence"/>
</dbReference>
<sequence length="256" mass="26541">MADPKFDDGDLTSLRGKVIIVTGGSSGIGLATVELLLSLGAAVVSGDQHPPPAPQVIYPSAGSDVAAFFTYVPTDVGVWADLVRLFQRAIQVHGRVDHVFANAGTGGVPSRARGEGDYEPCHTVLDVGLKGAINTTTLAMHHMRAQDPRGGSIVINGSITSLQDVGGVDHAVSKHGILGFGLGLKSSSLGTASLSIRVNVLMPGRTEHQVVEDIAAAAAREVAQLMADSTRDGHVVFAGEGQYSAIEEAKLLPAHR</sequence>
<dbReference type="PANTHER" id="PTHR43180">
    <property type="entry name" value="3-OXOACYL-(ACYL-CARRIER-PROTEIN) REDUCTASE (AFU_ORTHOLOGUE AFUA_6G11210)"/>
    <property type="match status" value="1"/>
</dbReference>
<reference evidence="3 4" key="1">
    <citation type="submission" date="2023-01" db="EMBL/GenBank/DDBJ databases">
        <title>Analysis of 21 Apiospora genomes using comparative genomics revels a genus with tremendous synthesis potential of carbohydrate active enzymes and secondary metabolites.</title>
        <authorList>
            <person name="Sorensen T."/>
        </authorList>
    </citation>
    <scope>NUCLEOTIDE SEQUENCE [LARGE SCALE GENOMIC DNA]</scope>
    <source>
        <strain evidence="3 4">CBS 33761</strain>
    </source>
</reference>
<comment type="caution">
    <text evidence="3">The sequence shown here is derived from an EMBL/GenBank/DDBJ whole genome shotgun (WGS) entry which is preliminary data.</text>
</comment>
<dbReference type="EMBL" id="JAQQWK010000010">
    <property type="protein sequence ID" value="KAK8029590.1"/>
    <property type="molecule type" value="Genomic_DNA"/>
</dbReference>
<organism evidence="3 4">
    <name type="scientific">Apiospora rasikravindrae</name>
    <dbReference type="NCBI Taxonomy" id="990691"/>
    <lineage>
        <taxon>Eukaryota</taxon>
        <taxon>Fungi</taxon>
        <taxon>Dikarya</taxon>
        <taxon>Ascomycota</taxon>
        <taxon>Pezizomycotina</taxon>
        <taxon>Sordariomycetes</taxon>
        <taxon>Xylariomycetidae</taxon>
        <taxon>Amphisphaeriales</taxon>
        <taxon>Apiosporaceae</taxon>
        <taxon>Apiospora</taxon>
    </lineage>
</organism>
<dbReference type="InterPro" id="IPR002347">
    <property type="entry name" value="SDR_fam"/>
</dbReference>
<keyword evidence="2" id="KW-0560">Oxidoreductase</keyword>
<dbReference type="SUPFAM" id="SSF51735">
    <property type="entry name" value="NAD(P)-binding Rossmann-fold domains"/>
    <property type="match status" value="1"/>
</dbReference>
<protein>
    <submittedName>
        <fullName evidence="3">Short-chain dehydrogenase/reductase ATR7</fullName>
    </submittedName>
</protein>